<keyword evidence="3 7" id="KW-0812">Transmembrane</keyword>
<evidence type="ECO:0000256" key="2">
    <source>
        <dbReference type="ARBA" id="ARBA00009045"/>
    </source>
</evidence>
<evidence type="ECO:0000256" key="4">
    <source>
        <dbReference type="ARBA" id="ARBA00022801"/>
    </source>
</evidence>
<feature type="transmembrane region" description="Helical" evidence="7">
    <location>
        <begin position="229"/>
        <end position="249"/>
    </location>
</feature>
<feature type="transmembrane region" description="Helical" evidence="7">
    <location>
        <begin position="199"/>
        <end position="217"/>
    </location>
</feature>
<comment type="caution">
    <text evidence="9">The sequence shown here is derived from an EMBL/GenBank/DDBJ whole genome shotgun (WGS) entry which is preliminary data.</text>
</comment>
<dbReference type="GO" id="GO:0004252">
    <property type="term" value="F:serine-type endopeptidase activity"/>
    <property type="evidence" value="ECO:0007669"/>
    <property type="project" value="InterPro"/>
</dbReference>
<sequence length="332" mass="36560">MLRPQLGRRALPRIASRAARNPRCRFSTQHGYEHELPPVRIVRPVLWSLAAVSTIYIACAAYEVKGDAKSFSTQHGWGTRRTLDSYDQLPKADHRGHRGRTLSQVSYGSPADVLSLWKGLPEAEKMIMGNIALNSSIWLSQRLTSTHFSFFHHVPVVGRNYTMLTSVFGHASGLHLFFNMACLYNFGGDVAYSRTFEGSGSHLAAFYLSSGVVTSLAQHLETVFPRRRFGASLGASGAIMAFIGVFGMSNPDSRIGIILLPGSLPAQEALGWIAAFEAYGMVFGIPFLRWAHTAHLAGLAVGAAYVHFDGKNHLWKPARKFAFSLLQKLNLI</sequence>
<keyword evidence="5 7" id="KW-1133">Transmembrane helix</keyword>
<evidence type="ECO:0000313" key="10">
    <source>
        <dbReference type="Proteomes" id="UP000829685"/>
    </source>
</evidence>
<feature type="transmembrane region" description="Helical" evidence="7">
    <location>
        <begin position="269"/>
        <end position="288"/>
    </location>
</feature>
<dbReference type="InterPro" id="IPR050925">
    <property type="entry name" value="Rhomboid_protease_S54"/>
</dbReference>
<dbReference type="EMBL" id="JAFIMR010000004">
    <property type="protein sequence ID" value="KAI1879416.1"/>
    <property type="molecule type" value="Genomic_DNA"/>
</dbReference>
<organism evidence="9 10">
    <name type="scientific">Neoarthrinium moseri</name>
    <dbReference type="NCBI Taxonomy" id="1658444"/>
    <lineage>
        <taxon>Eukaryota</taxon>
        <taxon>Fungi</taxon>
        <taxon>Dikarya</taxon>
        <taxon>Ascomycota</taxon>
        <taxon>Pezizomycotina</taxon>
        <taxon>Sordariomycetes</taxon>
        <taxon>Xylariomycetidae</taxon>
        <taxon>Amphisphaeriales</taxon>
        <taxon>Apiosporaceae</taxon>
        <taxon>Neoarthrinium</taxon>
    </lineage>
</organism>
<reference evidence="9" key="1">
    <citation type="submission" date="2021-03" db="EMBL/GenBank/DDBJ databases">
        <title>Revisited historic fungal species revealed as producer of novel bioactive compounds through whole genome sequencing and comparative genomics.</title>
        <authorList>
            <person name="Vignolle G.A."/>
            <person name="Hochenegger N."/>
            <person name="Mach R.L."/>
            <person name="Mach-Aigner A.R."/>
            <person name="Javad Rahimi M."/>
            <person name="Salim K.A."/>
            <person name="Chan C.M."/>
            <person name="Lim L.B.L."/>
            <person name="Cai F."/>
            <person name="Druzhinina I.S."/>
            <person name="U'Ren J.M."/>
            <person name="Derntl C."/>
        </authorList>
    </citation>
    <scope>NUCLEOTIDE SEQUENCE</scope>
    <source>
        <strain evidence="9">TUCIM 5799</strain>
    </source>
</reference>
<dbReference type="AlphaFoldDB" id="A0A9Q0AUQ4"/>
<dbReference type="PANTHER" id="PTHR43731:SF14">
    <property type="entry name" value="PRESENILIN-ASSOCIATED RHOMBOID-LIKE PROTEIN, MITOCHONDRIAL"/>
    <property type="match status" value="1"/>
</dbReference>
<comment type="similarity">
    <text evidence="2">Belongs to the peptidase S54 family.</text>
</comment>
<dbReference type="SUPFAM" id="SSF144091">
    <property type="entry name" value="Rhomboid-like"/>
    <property type="match status" value="1"/>
</dbReference>
<evidence type="ECO:0000256" key="1">
    <source>
        <dbReference type="ARBA" id="ARBA00004141"/>
    </source>
</evidence>
<comment type="subcellular location">
    <subcellularLocation>
        <location evidence="1">Membrane</location>
        <topology evidence="1">Multi-pass membrane protein</topology>
    </subcellularLocation>
</comment>
<keyword evidence="6 7" id="KW-0472">Membrane</keyword>
<dbReference type="GO" id="GO:0006465">
    <property type="term" value="P:signal peptide processing"/>
    <property type="evidence" value="ECO:0007669"/>
    <property type="project" value="TreeGrafter"/>
</dbReference>
<dbReference type="Proteomes" id="UP000829685">
    <property type="component" value="Unassembled WGS sequence"/>
</dbReference>
<protein>
    <recommendedName>
        <fullName evidence="8">Peptidase S54 rhomboid domain-containing protein</fullName>
    </recommendedName>
</protein>
<dbReference type="Pfam" id="PF01694">
    <property type="entry name" value="Rhomboid"/>
    <property type="match status" value="1"/>
</dbReference>
<evidence type="ECO:0000259" key="8">
    <source>
        <dbReference type="Pfam" id="PF01694"/>
    </source>
</evidence>
<keyword evidence="10" id="KW-1185">Reference proteome</keyword>
<evidence type="ECO:0000256" key="5">
    <source>
        <dbReference type="ARBA" id="ARBA00022989"/>
    </source>
</evidence>
<evidence type="ECO:0000256" key="6">
    <source>
        <dbReference type="ARBA" id="ARBA00023136"/>
    </source>
</evidence>
<dbReference type="InterPro" id="IPR022764">
    <property type="entry name" value="Peptidase_S54_rhomboid_dom"/>
</dbReference>
<dbReference type="Gene3D" id="1.20.1540.10">
    <property type="entry name" value="Rhomboid-like"/>
    <property type="match status" value="1"/>
</dbReference>
<evidence type="ECO:0000256" key="3">
    <source>
        <dbReference type="ARBA" id="ARBA00022692"/>
    </source>
</evidence>
<evidence type="ECO:0000313" key="9">
    <source>
        <dbReference type="EMBL" id="KAI1879416.1"/>
    </source>
</evidence>
<proteinExistence type="inferred from homology"/>
<feature type="transmembrane region" description="Helical" evidence="7">
    <location>
        <begin position="167"/>
        <end position="187"/>
    </location>
</feature>
<keyword evidence="4" id="KW-0378">Hydrolase</keyword>
<dbReference type="GO" id="GO:0016020">
    <property type="term" value="C:membrane"/>
    <property type="evidence" value="ECO:0007669"/>
    <property type="project" value="UniProtKB-SubCell"/>
</dbReference>
<accession>A0A9Q0AUQ4</accession>
<evidence type="ECO:0000256" key="7">
    <source>
        <dbReference type="SAM" id="Phobius"/>
    </source>
</evidence>
<feature type="domain" description="Peptidase S54 rhomboid" evidence="8">
    <location>
        <begin position="160"/>
        <end position="307"/>
    </location>
</feature>
<dbReference type="PANTHER" id="PTHR43731">
    <property type="entry name" value="RHOMBOID PROTEASE"/>
    <property type="match status" value="1"/>
</dbReference>
<gene>
    <name evidence="9" type="ORF">JX265_002370</name>
</gene>
<dbReference type="InterPro" id="IPR035952">
    <property type="entry name" value="Rhomboid-like_sf"/>
</dbReference>
<name>A0A9Q0AUQ4_9PEZI</name>